<evidence type="ECO:0000256" key="1">
    <source>
        <dbReference type="ARBA" id="ARBA00004651"/>
    </source>
</evidence>
<evidence type="ECO:0000256" key="15">
    <source>
        <dbReference type="SAM" id="Phobius"/>
    </source>
</evidence>
<evidence type="ECO:0000256" key="11">
    <source>
        <dbReference type="ARBA" id="ARBA00023034"/>
    </source>
</evidence>
<keyword evidence="9" id="KW-0677">Repeat</keyword>
<feature type="transmembrane region" description="Helical" evidence="15">
    <location>
        <begin position="183"/>
        <end position="202"/>
    </location>
</feature>
<evidence type="ECO:0000313" key="18">
    <source>
        <dbReference type="RefSeq" id="XP_019615277.1"/>
    </source>
</evidence>
<gene>
    <name evidence="17 18" type="primary">LOC109463037</name>
</gene>
<evidence type="ECO:0000256" key="9">
    <source>
        <dbReference type="ARBA" id="ARBA00022737"/>
    </source>
</evidence>
<dbReference type="RefSeq" id="XP_019615277.1">
    <property type="nucleotide sequence ID" value="XM_019759718.1"/>
</dbReference>
<dbReference type="FunFam" id="1.20.1280.290:FF:000004">
    <property type="entry name" value="Sugar transporter SWEET"/>
    <property type="match status" value="1"/>
</dbReference>
<keyword evidence="11" id="KW-0333">Golgi apparatus</keyword>
<feature type="transmembrane region" description="Helical" evidence="15">
    <location>
        <begin position="127"/>
        <end position="148"/>
    </location>
</feature>
<feature type="transmembrane region" description="Helical" evidence="15">
    <location>
        <begin position="39"/>
        <end position="59"/>
    </location>
</feature>
<evidence type="ECO:0000256" key="4">
    <source>
        <dbReference type="ARBA" id="ARBA00021741"/>
    </source>
</evidence>
<dbReference type="PANTHER" id="PTHR10791">
    <property type="entry name" value="RAG1-ACTIVATING PROTEIN 1"/>
    <property type="match status" value="1"/>
</dbReference>
<evidence type="ECO:0000256" key="10">
    <source>
        <dbReference type="ARBA" id="ARBA00022989"/>
    </source>
</evidence>
<reference evidence="17 18" key="1">
    <citation type="submission" date="2025-04" db="UniProtKB">
        <authorList>
            <consortium name="RefSeq"/>
        </authorList>
    </citation>
    <scope>IDENTIFICATION</scope>
    <source>
        <tissue evidence="17 18">Gonad</tissue>
    </source>
</reference>
<evidence type="ECO:0000256" key="12">
    <source>
        <dbReference type="ARBA" id="ARBA00023136"/>
    </source>
</evidence>
<comment type="function">
    <text evidence="14">Mediates sugar transport across membranes.</text>
</comment>
<keyword evidence="12 15" id="KW-0472">Membrane</keyword>
<name>A0A6P4Y8Z9_BRABE</name>
<sequence length="210" mass="23880">MEEIEVVSTVCLIFTLCMFSAGMPDCWRMWRTRSTQNVPFLPFLVTCINNLIWLYYGLWRQDSTLIIVNAVGALLQSICMFTYMVASKQKSRPMSQIVVGVALLTTLYLYLTIVITSQAVLVDRLGLAGAGITILMYTSPMMELITVIRTKSTRSISRPLTVATFFASSLWFYYGYLLQDPYVQVPNLPGIISSIARFFLFWRYPGEKLA</sequence>
<dbReference type="InterPro" id="IPR004316">
    <property type="entry name" value="SWEET_rpt"/>
</dbReference>
<evidence type="ECO:0000256" key="6">
    <source>
        <dbReference type="ARBA" id="ARBA00022475"/>
    </source>
</evidence>
<keyword evidence="6" id="KW-1003">Cell membrane</keyword>
<dbReference type="RefSeq" id="XP_019615276.1">
    <property type="nucleotide sequence ID" value="XM_019759717.1"/>
</dbReference>
<organism evidence="16 18">
    <name type="scientific">Branchiostoma belcheri</name>
    <name type="common">Amphioxus</name>
    <dbReference type="NCBI Taxonomy" id="7741"/>
    <lineage>
        <taxon>Eukaryota</taxon>
        <taxon>Metazoa</taxon>
        <taxon>Chordata</taxon>
        <taxon>Cephalochordata</taxon>
        <taxon>Leptocardii</taxon>
        <taxon>Amphioxiformes</taxon>
        <taxon>Branchiostomatidae</taxon>
        <taxon>Branchiostoma</taxon>
    </lineage>
</organism>
<dbReference type="KEGG" id="bbel:109463037"/>
<evidence type="ECO:0000256" key="3">
    <source>
        <dbReference type="ARBA" id="ARBA00007809"/>
    </source>
</evidence>
<evidence type="ECO:0000313" key="16">
    <source>
        <dbReference type="Proteomes" id="UP000515135"/>
    </source>
</evidence>
<proteinExistence type="inferred from homology"/>
<evidence type="ECO:0000256" key="13">
    <source>
        <dbReference type="ARBA" id="ARBA00031430"/>
    </source>
</evidence>
<keyword evidence="10 15" id="KW-1133">Transmembrane helix</keyword>
<feature type="transmembrane region" description="Helical" evidence="15">
    <location>
        <begin position="160"/>
        <end position="177"/>
    </location>
</feature>
<dbReference type="GO" id="GO:0005886">
    <property type="term" value="C:plasma membrane"/>
    <property type="evidence" value="ECO:0007669"/>
    <property type="project" value="UniProtKB-SubCell"/>
</dbReference>
<dbReference type="GO" id="GO:0000139">
    <property type="term" value="C:Golgi membrane"/>
    <property type="evidence" value="ECO:0007669"/>
    <property type="project" value="UniProtKB-SubCell"/>
</dbReference>
<feature type="transmembrane region" description="Helical" evidence="15">
    <location>
        <begin position="97"/>
        <end position="121"/>
    </location>
</feature>
<comment type="subcellular location">
    <subcellularLocation>
        <location evidence="1">Cell membrane</location>
        <topology evidence="1">Multi-pass membrane protein</topology>
    </subcellularLocation>
    <subcellularLocation>
        <location evidence="2">Golgi apparatus membrane</location>
        <topology evidence="2">Multi-pass membrane protein</topology>
    </subcellularLocation>
</comment>
<evidence type="ECO:0000256" key="7">
    <source>
        <dbReference type="ARBA" id="ARBA00022597"/>
    </source>
</evidence>
<feature type="transmembrane region" description="Helical" evidence="15">
    <location>
        <begin position="65"/>
        <end position="85"/>
    </location>
</feature>
<evidence type="ECO:0000256" key="5">
    <source>
        <dbReference type="ARBA" id="ARBA00022448"/>
    </source>
</evidence>
<keyword evidence="7" id="KW-0762">Sugar transport</keyword>
<dbReference type="Gene3D" id="1.20.1280.290">
    <property type="match status" value="2"/>
</dbReference>
<comment type="similarity">
    <text evidence="3">Belongs to the SWEET sugar transporter family.</text>
</comment>
<dbReference type="FunFam" id="1.20.1280.290:FF:000010">
    <property type="entry name" value="Sugar transporter SWEET"/>
    <property type="match status" value="1"/>
</dbReference>
<keyword evidence="8 15" id="KW-0812">Transmembrane</keyword>
<dbReference type="GO" id="GO:0051119">
    <property type="term" value="F:sugar transmembrane transporter activity"/>
    <property type="evidence" value="ECO:0007669"/>
    <property type="project" value="InterPro"/>
</dbReference>
<dbReference type="Proteomes" id="UP000515135">
    <property type="component" value="Unplaced"/>
</dbReference>
<evidence type="ECO:0000256" key="2">
    <source>
        <dbReference type="ARBA" id="ARBA00004653"/>
    </source>
</evidence>
<feature type="transmembrane region" description="Helical" evidence="15">
    <location>
        <begin position="6"/>
        <end position="27"/>
    </location>
</feature>
<protein>
    <recommendedName>
        <fullName evidence="4">Sugar transporter SWEET1</fullName>
    </recommendedName>
    <alternativeName>
        <fullName evidence="13">Solute carrier family 50 member 1</fullName>
    </alternativeName>
</protein>
<dbReference type="InterPro" id="IPR047664">
    <property type="entry name" value="SWEET"/>
</dbReference>
<dbReference type="AlphaFoldDB" id="A0A6P4Y8Z9"/>
<evidence type="ECO:0000256" key="8">
    <source>
        <dbReference type="ARBA" id="ARBA00022692"/>
    </source>
</evidence>
<keyword evidence="16" id="KW-1185">Reference proteome</keyword>
<dbReference type="GeneID" id="109463037"/>
<evidence type="ECO:0000313" key="17">
    <source>
        <dbReference type="RefSeq" id="XP_019615276.1"/>
    </source>
</evidence>
<keyword evidence="5" id="KW-0813">Transport</keyword>
<evidence type="ECO:0000256" key="14">
    <source>
        <dbReference type="ARBA" id="ARBA00054132"/>
    </source>
</evidence>
<dbReference type="PANTHER" id="PTHR10791:SF30">
    <property type="entry name" value="SUGAR TRANSPORTER SWEET1"/>
    <property type="match status" value="1"/>
</dbReference>
<dbReference type="Pfam" id="PF03083">
    <property type="entry name" value="MtN3_slv"/>
    <property type="match status" value="2"/>
</dbReference>
<accession>A0A6P4Y8Z9</accession>